<accession>A0A410V7C1</accession>
<keyword evidence="3" id="KW-1185">Reference proteome</keyword>
<evidence type="ECO:0000313" key="2">
    <source>
        <dbReference type="EMBL" id="QOZ60640.1"/>
    </source>
</evidence>
<dbReference type="EMBL" id="CP030057">
    <property type="protein sequence ID" value="QOZ60640.1"/>
    <property type="molecule type" value="Genomic_DNA"/>
</dbReference>
<dbReference type="Proteomes" id="UP000625079">
    <property type="component" value="Unassembled WGS sequence"/>
</dbReference>
<dbReference type="Proteomes" id="UP000593880">
    <property type="component" value="Chromosome"/>
</dbReference>
<name>A0A410V7C1_9BRAD</name>
<proteinExistence type="predicted"/>
<dbReference type="SUPFAM" id="SSF58100">
    <property type="entry name" value="Bacterial hemolysins"/>
    <property type="match status" value="1"/>
</dbReference>
<evidence type="ECO:0000313" key="3">
    <source>
        <dbReference type="Proteomes" id="UP000593880"/>
    </source>
</evidence>
<dbReference type="RefSeq" id="WP_128966242.1">
    <property type="nucleotide sequence ID" value="NZ_BMHC01000004.1"/>
</dbReference>
<organism evidence="1 4">
    <name type="scientific">Bradyrhizobium guangdongense</name>
    <dbReference type="NCBI Taxonomy" id="1325090"/>
    <lineage>
        <taxon>Bacteria</taxon>
        <taxon>Pseudomonadati</taxon>
        <taxon>Pseudomonadota</taxon>
        <taxon>Alphaproteobacteria</taxon>
        <taxon>Hyphomicrobiales</taxon>
        <taxon>Nitrobacteraceae</taxon>
        <taxon>Bradyrhizobium</taxon>
    </lineage>
</organism>
<reference evidence="1" key="3">
    <citation type="submission" date="2022-12" db="EMBL/GenBank/DDBJ databases">
        <authorList>
            <person name="Sun Q."/>
            <person name="Zhou Y."/>
        </authorList>
    </citation>
    <scope>NUCLEOTIDE SEQUENCE</scope>
    <source>
        <strain evidence="1">CGMCC 1.15034</strain>
    </source>
</reference>
<evidence type="ECO:0000313" key="1">
    <source>
        <dbReference type="EMBL" id="GGI24115.1"/>
    </source>
</evidence>
<dbReference type="AlphaFoldDB" id="A0A410V7C1"/>
<dbReference type="CDD" id="cd00161">
    <property type="entry name" value="beta-trefoil_Ricin-like"/>
    <property type="match status" value="1"/>
</dbReference>
<dbReference type="Gene3D" id="1.20.1170.10">
    <property type="match status" value="1"/>
</dbReference>
<sequence>MSDVGVKQPGSSLRPARITELVASFANVGAPDGIMFKLFDLPDTQSGVNIYMRLAGRGSDAALVRCCADAHQMAARWFGTVRPQAIAAINALQRYSTLASASCQTLRALLANADVKPESRQQAVSIIDALVSQAREQRQTWAALAVLVDQLSSQIQVIVQRIVQYDRQYNIWDVDPYESQGPMEQAMLQSTTVFEQVEGAWRAFGDDAASVARALSQDVEYAPEFIAQLGLTEAQTEWQDLAASAARALPARRFDVTPTTTDLGWMRVAVADANDETLDYRLQAGPGETVGFGKDAGQSVAFERLSGDQCGCFRMRFTATNRYLTGSASGAIVQADWTDSERQKWRPFHANQATFFDGTISGFRLLQRSSGMFACVDAPWQFLPIKQAEDQLLSLSQHAALPMPQGLSVFQASTDPIYTTYFD</sequence>
<gene>
    <name evidence="1" type="ORF">GCM10010987_27770</name>
    <name evidence="2" type="ORF">XH86_19380</name>
</gene>
<protein>
    <submittedName>
        <fullName evidence="1">Uncharacterized protein</fullName>
    </submittedName>
</protein>
<evidence type="ECO:0000313" key="4">
    <source>
        <dbReference type="Proteomes" id="UP000625079"/>
    </source>
</evidence>
<reference evidence="2 3" key="2">
    <citation type="submission" date="2018-06" db="EMBL/GenBank/DDBJ databases">
        <title>Comparative genomics of rhizobia nodulating Arachis hypogaea in China.</title>
        <authorList>
            <person name="Li Y."/>
        </authorList>
    </citation>
    <scope>NUCLEOTIDE SEQUENCE [LARGE SCALE GENOMIC DNA]</scope>
    <source>
        <strain evidence="2 3">CCBAU 51658</strain>
    </source>
</reference>
<reference evidence="1" key="1">
    <citation type="journal article" date="2014" name="Int. J. Syst. Evol. Microbiol.">
        <title>Complete genome sequence of Corynebacterium casei LMG S-19264T (=DSM 44701T), isolated from a smear-ripened cheese.</title>
        <authorList>
            <consortium name="US DOE Joint Genome Institute (JGI-PGF)"/>
            <person name="Walter F."/>
            <person name="Albersmeier A."/>
            <person name="Kalinowski J."/>
            <person name="Ruckert C."/>
        </authorList>
    </citation>
    <scope>NUCLEOTIDE SEQUENCE</scope>
    <source>
        <strain evidence="1">CGMCC 1.15034</strain>
    </source>
</reference>
<dbReference type="EMBL" id="BMHC01000004">
    <property type="protein sequence ID" value="GGI24115.1"/>
    <property type="molecule type" value="Genomic_DNA"/>
</dbReference>